<feature type="signal peptide" evidence="1">
    <location>
        <begin position="1"/>
        <end position="19"/>
    </location>
</feature>
<organism evidence="2 3">
    <name type="scientific">Ceratodon purpureus</name>
    <name type="common">Fire moss</name>
    <name type="synonym">Dicranum purpureum</name>
    <dbReference type="NCBI Taxonomy" id="3225"/>
    <lineage>
        <taxon>Eukaryota</taxon>
        <taxon>Viridiplantae</taxon>
        <taxon>Streptophyta</taxon>
        <taxon>Embryophyta</taxon>
        <taxon>Bryophyta</taxon>
        <taxon>Bryophytina</taxon>
        <taxon>Bryopsida</taxon>
        <taxon>Dicranidae</taxon>
        <taxon>Pseudoditrichales</taxon>
        <taxon>Ditrichaceae</taxon>
        <taxon>Ceratodon</taxon>
    </lineage>
</organism>
<keyword evidence="1" id="KW-0732">Signal</keyword>
<reference evidence="2" key="1">
    <citation type="submission" date="2020-06" db="EMBL/GenBank/DDBJ databases">
        <title>WGS assembly of Ceratodon purpureus strain R40.</title>
        <authorList>
            <person name="Carey S.B."/>
            <person name="Jenkins J."/>
            <person name="Shu S."/>
            <person name="Lovell J.T."/>
            <person name="Sreedasyam A."/>
            <person name="Maumus F."/>
            <person name="Tiley G.P."/>
            <person name="Fernandez-Pozo N."/>
            <person name="Barry K."/>
            <person name="Chen C."/>
            <person name="Wang M."/>
            <person name="Lipzen A."/>
            <person name="Daum C."/>
            <person name="Saski C.A."/>
            <person name="Payton A.C."/>
            <person name="Mcbreen J.C."/>
            <person name="Conrad R.E."/>
            <person name="Kollar L.M."/>
            <person name="Olsson S."/>
            <person name="Huttunen S."/>
            <person name="Landis J.B."/>
            <person name="Wickett N.J."/>
            <person name="Johnson M.G."/>
            <person name="Rensing S.A."/>
            <person name="Grimwood J."/>
            <person name="Schmutz J."/>
            <person name="Mcdaniel S.F."/>
        </authorList>
    </citation>
    <scope>NUCLEOTIDE SEQUENCE</scope>
    <source>
        <strain evidence="2">R40</strain>
    </source>
</reference>
<accession>A0A8T0GFJ6</accession>
<proteinExistence type="predicted"/>
<evidence type="ECO:0000256" key="1">
    <source>
        <dbReference type="SAM" id="SignalP"/>
    </source>
</evidence>
<name>A0A8T0GFJ6_CERPU</name>
<dbReference type="EMBL" id="CM026431">
    <property type="protein sequence ID" value="KAG0558206.1"/>
    <property type="molecule type" value="Genomic_DNA"/>
</dbReference>
<keyword evidence="3" id="KW-1185">Reference proteome</keyword>
<dbReference type="AlphaFoldDB" id="A0A8T0GFJ6"/>
<evidence type="ECO:0000313" key="2">
    <source>
        <dbReference type="EMBL" id="KAG0558206.1"/>
    </source>
</evidence>
<feature type="chain" id="PRO_5035848603" evidence="1">
    <location>
        <begin position="20"/>
        <end position="50"/>
    </location>
</feature>
<sequence length="50" mass="5403">MALALTLALSIHADGWVSGKVVFRLEPPEGVLHADQSLDSWCFACFGMIV</sequence>
<dbReference type="Proteomes" id="UP000822688">
    <property type="component" value="Chromosome 10"/>
</dbReference>
<gene>
    <name evidence="2" type="ORF">KC19_10G012100</name>
</gene>
<protein>
    <submittedName>
        <fullName evidence="2">Uncharacterized protein</fullName>
    </submittedName>
</protein>
<comment type="caution">
    <text evidence="2">The sequence shown here is derived from an EMBL/GenBank/DDBJ whole genome shotgun (WGS) entry which is preliminary data.</text>
</comment>
<evidence type="ECO:0000313" key="3">
    <source>
        <dbReference type="Proteomes" id="UP000822688"/>
    </source>
</evidence>